<evidence type="ECO:0000259" key="8">
    <source>
        <dbReference type="PROSITE" id="PS51217"/>
    </source>
</evidence>
<dbReference type="GO" id="GO:0140097">
    <property type="term" value="F:catalytic activity, acting on DNA"/>
    <property type="evidence" value="ECO:0007669"/>
    <property type="project" value="UniProtKB-ARBA"/>
</dbReference>
<feature type="region of interest" description="Disordered" evidence="6">
    <location>
        <begin position="436"/>
        <end position="488"/>
    </location>
</feature>
<dbReference type="GO" id="GO:0004386">
    <property type="term" value="F:helicase activity"/>
    <property type="evidence" value="ECO:0007669"/>
    <property type="project" value="UniProtKB-UniRule"/>
</dbReference>
<dbReference type="PANTHER" id="PTHR40084">
    <property type="entry name" value="PHOSPHOHYDROLASE, PHP FAMILY"/>
    <property type="match status" value="1"/>
</dbReference>
<dbReference type="Pfam" id="PF13361">
    <property type="entry name" value="UvrD_C"/>
    <property type="match status" value="1"/>
</dbReference>
<evidence type="ECO:0000256" key="5">
    <source>
        <dbReference type="PROSITE-ProRule" id="PRU00560"/>
    </source>
</evidence>
<dbReference type="CDD" id="cd17932">
    <property type="entry name" value="DEXQc_UvrD"/>
    <property type="match status" value="1"/>
</dbReference>
<dbReference type="PROSITE" id="PS51198">
    <property type="entry name" value="UVRD_HELICASE_ATP_BIND"/>
    <property type="match status" value="1"/>
</dbReference>
<feature type="domain" description="UvrD-like helicase ATP-binding" evidence="7">
    <location>
        <begin position="565"/>
        <end position="819"/>
    </location>
</feature>
<evidence type="ECO:0000313" key="10">
    <source>
        <dbReference type="Proteomes" id="UP000503820"/>
    </source>
</evidence>
<dbReference type="AlphaFoldDB" id="A0A7J0BVP3"/>
<keyword evidence="2 5" id="KW-0378">Hydrolase</keyword>
<evidence type="ECO:0000256" key="2">
    <source>
        <dbReference type="ARBA" id="ARBA00022801"/>
    </source>
</evidence>
<evidence type="ECO:0000256" key="4">
    <source>
        <dbReference type="ARBA" id="ARBA00022840"/>
    </source>
</evidence>
<dbReference type="RefSeq" id="WP_174410389.1">
    <property type="nucleotide sequence ID" value="NZ_BLVP01000010.1"/>
</dbReference>
<evidence type="ECO:0000256" key="1">
    <source>
        <dbReference type="ARBA" id="ARBA00022741"/>
    </source>
</evidence>
<dbReference type="PANTHER" id="PTHR40084:SF1">
    <property type="entry name" value="PHOSPHOTRANSFERASE"/>
    <property type="match status" value="1"/>
</dbReference>
<reference evidence="9 10" key="1">
    <citation type="submission" date="2020-05" db="EMBL/GenBank/DDBJ databases">
        <title>Draft genome sequence of Desulfovibrio psychrotolerans JS1T.</title>
        <authorList>
            <person name="Ueno A."/>
            <person name="Tamazawa S."/>
            <person name="Tamamura S."/>
            <person name="Murakami T."/>
            <person name="Kiyama T."/>
            <person name="Inomata H."/>
            <person name="Amano Y."/>
            <person name="Miyakawa K."/>
            <person name="Tamaki H."/>
            <person name="Naganuma T."/>
            <person name="Kaneko K."/>
        </authorList>
    </citation>
    <scope>NUCLEOTIDE SEQUENCE [LARGE SCALE GENOMIC DNA]</scope>
    <source>
        <strain evidence="9 10">JS1</strain>
    </source>
</reference>
<dbReference type="InterPro" id="IPR014016">
    <property type="entry name" value="UvrD-like_ATP-bd"/>
</dbReference>
<feature type="domain" description="UvrD-like helicase C-terminal" evidence="8">
    <location>
        <begin position="820"/>
        <end position="1091"/>
    </location>
</feature>
<dbReference type="PROSITE" id="PS51217">
    <property type="entry name" value="UVRD_HELICASE_CTER"/>
    <property type="match status" value="1"/>
</dbReference>
<dbReference type="EMBL" id="BLVP01000010">
    <property type="protein sequence ID" value="GFM37748.1"/>
    <property type="molecule type" value="Genomic_DNA"/>
</dbReference>
<proteinExistence type="predicted"/>
<keyword evidence="3 5" id="KW-0347">Helicase</keyword>
<dbReference type="Gene3D" id="3.40.50.300">
    <property type="entry name" value="P-loop containing nucleotide triphosphate hydrolases"/>
    <property type="match status" value="3"/>
</dbReference>
<evidence type="ECO:0000313" key="9">
    <source>
        <dbReference type="EMBL" id="GFM37748.1"/>
    </source>
</evidence>
<dbReference type="GO" id="GO:0016787">
    <property type="term" value="F:hydrolase activity"/>
    <property type="evidence" value="ECO:0007669"/>
    <property type="project" value="UniProtKB-UniRule"/>
</dbReference>
<feature type="compositionally biased region" description="Low complexity" evidence="6">
    <location>
        <begin position="473"/>
        <end position="484"/>
    </location>
</feature>
<organism evidence="9 10">
    <name type="scientific">Desulfovibrio psychrotolerans</name>
    <dbReference type="NCBI Taxonomy" id="415242"/>
    <lineage>
        <taxon>Bacteria</taxon>
        <taxon>Pseudomonadati</taxon>
        <taxon>Thermodesulfobacteriota</taxon>
        <taxon>Desulfovibrionia</taxon>
        <taxon>Desulfovibrionales</taxon>
        <taxon>Desulfovibrionaceae</taxon>
        <taxon>Desulfovibrio</taxon>
    </lineage>
</organism>
<dbReference type="InterPro" id="IPR016195">
    <property type="entry name" value="Pol/histidinol_Pase-like"/>
</dbReference>
<dbReference type="CDD" id="cd18807">
    <property type="entry name" value="SF1_C_UvrD"/>
    <property type="match status" value="1"/>
</dbReference>
<name>A0A7J0BVP3_9BACT</name>
<sequence>MKQFRADLHIHSRFSRATSKKLTPRHLAAWSRVKGLDVLGTGDFTHPEWLDELESQLVQDSATGLFRLKDDRRLDHEIPDFSGMPFSGRTLFMLQGEISSIYKRGGKVRKVHNLVYMPTLEAARRFSTRLAEVGNIASDGRPILGLDSRNLLEMVLETHPLAFLVPAHIWTPWFSIFGSKSGFDSMEECFGDLASEIFALETGLSSDPEMNWLWSHLDRFRLISNSDAHSGDNLGRECNLFSGEISYEGIYRSLRGEALGHKFLGTMEFFPEEGKYHLDGHRKCGVVMEPGETRSRDGRCPVCGKPLTVGVLNRVLELADREVPRQPASQPGFVSLVPLPELIGEIMGTGSKSKKVMALYARAVRTLGPELTILRDAPEEEIRKVHPLLAEGVMRMRRGEVMRQPGYDGEYGVVRVFSRKERDTFLKGAFLVDLPERGPEREAERLTGRGPQDGTVHEPDDGPEHAAGRHSDAPGGEAAQAGAARDLTEAERAAAMPMLANALRERNEARSGMLVPAGRAGSAGEASEAAGMQGAADAAMEHGLRTDAEGSGRMAGHAPSAAPSIVYNDGQRVAIAAGPEPVLVMAGPGTGKTRTLVGRIRHLLDGGVSARHMLAVTFTRRAAREMEERLVASLGEGQATPRADTLHALAFEYWQHSYDDAPTLLSEEGARRVFAEANPGESAQRLRDAWDGISLCRERMQVCTLEFHDLFVNYSKLKDSWNLADYTDLLEFWLEQADAGVYSCPWTHVLVDEIQDFTPLQLALVRKLVPQGGQGFFGIGDPDQSIYGFRGAHGDVAATLAEAWPELRMVRLEECYRCAQPVLDMAAALMARGNAPQALKAMRAIPSDLRMFEAQSPEGEASWIGEQIRGLIGATSHSLKDAEGDGRLLGGELSPGDVAVLVRFKALVDPIQRTLSRLGIPCAVPENEAFWVEPRIRLILNAVGRFLGIAGTPGEDALSCPDSMLAKGPLGVAAYLEDIPPFDRLFWKSAAFREMAKRHDELGGWAGLLNWINLQSELELVRRRSEKVQILTLHAAKGLEFKAVFLPALEDGILPFAGAGVLTGKADRNEGSYDAEEERRLLYVGITRAEQALFLSWSGKRTLYGREIRLKPSRFLAELPQEGAVKRSALKAHTKRKEKQLSLM</sequence>
<feature type="compositionally biased region" description="Basic and acidic residues" evidence="6">
    <location>
        <begin position="436"/>
        <end position="447"/>
    </location>
</feature>
<dbReference type="Gene3D" id="3.20.20.140">
    <property type="entry name" value="Metal-dependent hydrolases"/>
    <property type="match status" value="1"/>
</dbReference>
<feature type="compositionally biased region" description="Basic and acidic residues" evidence="6">
    <location>
        <begin position="455"/>
        <end position="472"/>
    </location>
</feature>
<comment type="caution">
    <text evidence="9">The sequence shown here is derived from an EMBL/GenBank/DDBJ whole genome shotgun (WGS) entry which is preliminary data.</text>
</comment>
<evidence type="ECO:0000256" key="6">
    <source>
        <dbReference type="SAM" id="MobiDB-lite"/>
    </source>
</evidence>
<dbReference type="SUPFAM" id="SSF52540">
    <property type="entry name" value="P-loop containing nucleoside triphosphate hydrolases"/>
    <property type="match status" value="1"/>
</dbReference>
<dbReference type="Pfam" id="PF13245">
    <property type="entry name" value="AAA_19"/>
    <property type="match status" value="1"/>
</dbReference>
<keyword evidence="4 5" id="KW-0067">ATP-binding</keyword>
<gene>
    <name evidence="9" type="ORF">DSM19430T_24320</name>
</gene>
<dbReference type="SUPFAM" id="SSF89550">
    <property type="entry name" value="PHP domain-like"/>
    <property type="match status" value="1"/>
</dbReference>
<dbReference type="Gene3D" id="1.10.10.160">
    <property type="match status" value="1"/>
</dbReference>
<dbReference type="CDD" id="cd19067">
    <property type="entry name" value="PfuEndoQ-like"/>
    <property type="match status" value="1"/>
</dbReference>
<keyword evidence="1 5" id="KW-0547">Nucleotide-binding</keyword>
<dbReference type="InterPro" id="IPR027417">
    <property type="entry name" value="P-loop_NTPase"/>
</dbReference>
<evidence type="ECO:0000256" key="3">
    <source>
        <dbReference type="ARBA" id="ARBA00022806"/>
    </source>
</evidence>
<dbReference type="InterPro" id="IPR013986">
    <property type="entry name" value="DExx_box_DNA_helicase_dom_sf"/>
</dbReference>
<evidence type="ECO:0000259" key="7">
    <source>
        <dbReference type="PROSITE" id="PS51198"/>
    </source>
</evidence>
<protein>
    <submittedName>
        <fullName evidence="9">ATP-dependent DNA helicase UvrD</fullName>
    </submittedName>
</protein>
<feature type="binding site" evidence="5">
    <location>
        <begin position="586"/>
        <end position="593"/>
    </location>
    <ligand>
        <name>ATP</name>
        <dbReference type="ChEBI" id="CHEBI:30616"/>
    </ligand>
</feature>
<dbReference type="Proteomes" id="UP000503820">
    <property type="component" value="Unassembled WGS sequence"/>
</dbReference>
<dbReference type="InterPro" id="IPR014017">
    <property type="entry name" value="DNA_helicase_UvrD-like_C"/>
</dbReference>
<dbReference type="GO" id="GO:0005524">
    <property type="term" value="F:ATP binding"/>
    <property type="evidence" value="ECO:0007669"/>
    <property type="project" value="UniProtKB-UniRule"/>
</dbReference>
<keyword evidence="10" id="KW-1185">Reference proteome</keyword>
<accession>A0A7J0BVP3</accession>